<evidence type="ECO:0000313" key="2">
    <source>
        <dbReference type="EMBL" id="KAJ5166721.1"/>
    </source>
</evidence>
<accession>A0A9W9LN26</accession>
<reference evidence="2" key="2">
    <citation type="journal article" date="2023" name="IMA Fungus">
        <title>Comparative genomic study of the Penicillium genus elucidates a diverse pangenome and 15 lateral gene transfer events.</title>
        <authorList>
            <person name="Petersen C."/>
            <person name="Sorensen T."/>
            <person name="Nielsen M.R."/>
            <person name="Sondergaard T.E."/>
            <person name="Sorensen J.L."/>
            <person name="Fitzpatrick D.A."/>
            <person name="Frisvad J.C."/>
            <person name="Nielsen K.L."/>
        </authorList>
    </citation>
    <scope>NUCLEOTIDE SEQUENCE</scope>
    <source>
        <strain evidence="2">IBT 26290</strain>
    </source>
</reference>
<gene>
    <name evidence="2" type="ORF">N7482_005502</name>
</gene>
<dbReference type="GeneID" id="81426803"/>
<evidence type="ECO:0000313" key="3">
    <source>
        <dbReference type="Proteomes" id="UP001149163"/>
    </source>
</evidence>
<keyword evidence="1" id="KW-0472">Membrane</keyword>
<dbReference type="RefSeq" id="XP_056543182.1">
    <property type="nucleotide sequence ID" value="XM_056687627.1"/>
</dbReference>
<feature type="transmembrane region" description="Helical" evidence="1">
    <location>
        <begin position="173"/>
        <end position="194"/>
    </location>
</feature>
<dbReference type="EMBL" id="JAPQKN010000003">
    <property type="protein sequence ID" value="KAJ5166721.1"/>
    <property type="molecule type" value="Genomic_DNA"/>
</dbReference>
<feature type="transmembrane region" description="Helical" evidence="1">
    <location>
        <begin position="134"/>
        <end position="167"/>
    </location>
</feature>
<proteinExistence type="predicted"/>
<dbReference type="Proteomes" id="UP001149163">
    <property type="component" value="Unassembled WGS sequence"/>
</dbReference>
<dbReference type="AlphaFoldDB" id="A0A9W9LN26"/>
<name>A0A9W9LN26_9EURO</name>
<sequence length="210" mass="23413">MIMKELTALLFPSHVLRTGYGFINRRWPAVNFLGPSKQILNHYESPVESYHPSTQSMPHLHSTGSYYEVGSNSMPLRVTRRSASSVESLCREDSIGSVVDHIRRHRSKSRLMHRTWWKHKMGRLADRDWWKDKVGLVGTAALGSLVLVGGAVVGVLALLAGTVVLAVRVTVGLVGDVLMVLFLPCALVVPNIVWADTPRFDEGRVFLRES</sequence>
<protein>
    <submittedName>
        <fullName evidence="2">Uncharacterized protein</fullName>
    </submittedName>
</protein>
<evidence type="ECO:0000256" key="1">
    <source>
        <dbReference type="SAM" id="Phobius"/>
    </source>
</evidence>
<keyword evidence="1" id="KW-0812">Transmembrane</keyword>
<keyword evidence="3" id="KW-1185">Reference proteome</keyword>
<reference evidence="2" key="1">
    <citation type="submission" date="2022-11" db="EMBL/GenBank/DDBJ databases">
        <authorList>
            <person name="Petersen C."/>
        </authorList>
    </citation>
    <scope>NUCLEOTIDE SEQUENCE</scope>
    <source>
        <strain evidence="2">IBT 26290</strain>
    </source>
</reference>
<keyword evidence="1" id="KW-1133">Transmembrane helix</keyword>
<organism evidence="2 3">
    <name type="scientific">Penicillium canariense</name>
    <dbReference type="NCBI Taxonomy" id="189055"/>
    <lineage>
        <taxon>Eukaryota</taxon>
        <taxon>Fungi</taxon>
        <taxon>Dikarya</taxon>
        <taxon>Ascomycota</taxon>
        <taxon>Pezizomycotina</taxon>
        <taxon>Eurotiomycetes</taxon>
        <taxon>Eurotiomycetidae</taxon>
        <taxon>Eurotiales</taxon>
        <taxon>Aspergillaceae</taxon>
        <taxon>Penicillium</taxon>
    </lineage>
</organism>
<comment type="caution">
    <text evidence="2">The sequence shown here is derived from an EMBL/GenBank/DDBJ whole genome shotgun (WGS) entry which is preliminary data.</text>
</comment>